<evidence type="ECO:0000313" key="1">
    <source>
        <dbReference type="EMBL" id="CAK9143728.1"/>
    </source>
</evidence>
<dbReference type="AlphaFoldDB" id="A0ABC8RM29"/>
<proteinExistence type="predicted"/>
<evidence type="ECO:0000313" key="2">
    <source>
        <dbReference type="Proteomes" id="UP001642360"/>
    </source>
</evidence>
<dbReference type="EMBL" id="CAUOFW020001325">
    <property type="protein sequence ID" value="CAK9143728.1"/>
    <property type="molecule type" value="Genomic_DNA"/>
</dbReference>
<comment type="caution">
    <text evidence="1">The sequence shown here is derived from an EMBL/GenBank/DDBJ whole genome shotgun (WGS) entry which is preliminary data.</text>
</comment>
<dbReference type="Proteomes" id="UP001642360">
    <property type="component" value="Unassembled WGS sequence"/>
</dbReference>
<accession>A0ABC8RM29</accession>
<organism evidence="1 2">
    <name type="scientific">Ilex paraguariensis</name>
    <name type="common">yerba mate</name>
    <dbReference type="NCBI Taxonomy" id="185542"/>
    <lineage>
        <taxon>Eukaryota</taxon>
        <taxon>Viridiplantae</taxon>
        <taxon>Streptophyta</taxon>
        <taxon>Embryophyta</taxon>
        <taxon>Tracheophyta</taxon>
        <taxon>Spermatophyta</taxon>
        <taxon>Magnoliopsida</taxon>
        <taxon>eudicotyledons</taxon>
        <taxon>Gunneridae</taxon>
        <taxon>Pentapetalae</taxon>
        <taxon>asterids</taxon>
        <taxon>campanulids</taxon>
        <taxon>Aquifoliales</taxon>
        <taxon>Aquifoliaceae</taxon>
        <taxon>Ilex</taxon>
    </lineage>
</organism>
<sequence length="64" mass="7329">QYTFVIHSLFSIPVILRRGFDLLRPSSNDVSICSDYLSMMAQYAPAIFWRDFDLVRPSSGDVLT</sequence>
<name>A0ABC8RM29_9AQUA</name>
<reference evidence="1 2" key="1">
    <citation type="submission" date="2024-02" db="EMBL/GenBank/DDBJ databases">
        <authorList>
            <person name="Vignale AGUSTIN F."/>
            <person name="Sosa J E."/>
            <person name="Modenutti C."/>
        </authorList>
    </citation>
    <scope>NUCLEOTIDE SEQUENCE [LARGE SCALE GENOMIC DNA]</scope>
</reference>
<feature type="non-terminal residue" evidence="1">
    <location>
        <position position="1"/>
    </location>
</feature>
<gene>
    <name evidence="1" type="ORF">ILEXP_LOCUS11448</name>
</gene>
<protein>
    <submittedName>
        <fullName evidence="1">Uncharacterized protein</fullName>
    </submittedName>
</protein>
<keyword evidence="2" id="KW-1185">Reference proteome</keyword>